<accession>A0AAI9UU12</accession>
<evidence type="ECO:0000313" key="2">
    <source>
        <dbReference type="EMBL" id="KAK1462912.1"/>
    </source>
</evidence>
<organism evidence="2 3">
    <name type="scientific">Colletotrichum cuscutae</name>
    <dbReference type="NCBI Taxonomy" id="1209917"/>
    <lineage>
        <taxon>Eukaryota</taxon>
        <taxon>Fungi</taxon>
        <taxon>Dikarya</taxon>
        <taxon>Ascomycota</taxon>
        <taxon>Pezizomycotina</taxon>
        <taxon>Sordariomycetes</taxon>
        <taxon>Hypocreomycetidae</taxon>
        <taxon>Glomerellales</taxon>
        <taxon>Glomerellaceae</taxon>
        <taxon>Colletotrichum</taxon>
        <taxon>Colletotrichum acutatum species complex</taxon>
    </lineage>
</organism>
<protein>
    <submittedName>
        <fullName evidence="2">Uncharacterized protein</fullName>
    </submittedName>
</protein>
<comment type="caution">
    <text evidence="2">The sequence shown here is derived from an EMBL/GenBank/DDBJ whole genome shotgun (WGS) entry which is preliminary data.</text>
</comment>
<keyword evidence="1" id="KW-1133">Transmembrane helix</keyword>
<feature type="transmembrane region" description="Helical" evidence="1">
    <location>
        <begin position="108"/>
        <end position="126"/>
    </location>
</feature>
<dbReference type="EMBL" id="MPDP01000269">
    <property type="protein sequence ID" value="KAK1462912.1"/>
    <property type="molecule type" value="Genomic_DNA"/>
</dbReference>
<keyword evidence="3" id="KW-1185">Reference proteome</keyword>
<proteinExistence type="predicted"/>
<keyword evidence="1" id="KW-0472">Membrane</keyword>
<sequence length="826" mass="92157">MQRRKTRNSSYSKRTVGPFRLLGIRAVALRICDALRQAGFGVFSNVEDDALDVRRFVSLSCILTGAGDAAAVLLSDVIPGCRYCREVVLFGVYLVVVDATQMVPISRIFPLHILVILYWLLMLSLFPPADNSDVALCCFELFFFLPSEAKRCGNALVFSNEGGKSSHVYETVCWYWGSNRNLVMRALLFPRCRCLLFQSNGLDDGPNTTLDLIAPGDDSVVKGPRRETTEELMVCDERLCSRQDQTRRRWVPSQKKMFGQDRRRGKAGFDAGGGTYSTYSVGLCRPTATKKDEEWEDFEDTERTAWAKWARERGIRWPGARMERLGGKLKLTFLLTFLAGGQLESGGEGEGGKKHNIGYLRAVRTYSQPARTEWETCNIRIRTYLPEPFLPCVLGLFTLIPAERGAQGREGTNWKEGRKARLGRPSCIVFHPLLPCNSRKEGPIVYLSISRQLPLSQSRMAGARNGGGTSYWFIIVAHFFFPSIPRPNPTMYGGYSNSAILHSTQLMIKTLAIFYGHRLRIGFRFSCILPLPPETGLRDGDARKLLQQGASVVLCYSFFSCLPLSLFSDSLGRANPPSRQKKKTRTLSVRTRPQPNYGVHTQCLPSDPFYARYSLTSSPGAMPPGSRLHAIFSASLPPPLLLGRLTAQAFRDSCHALMLHVRLRLTACPRLFDVGEGPHLEWGNYIFVLFPMTTPELSDGSSVYADTGDIEQDIGLREAVLKPLKLRHCHANGTAELHQSTIPLTPKFSTTCSVITMGNLRCPLPNGILRTYQGFSSFSGLFYSQLLCSGLNFPVSIRSTSAFLCNICSLRTTVERLPVHRQQLDG</sequence>
<reference evidence="2" key="1">
    <citation type="submission" date="2016-11" db="EMBL/GenBank/DDBJ databases">
        <title>The genome sequence of Colletotrichum cuscutae.</title>
        <authorList>
            <person name="Baroncelli R."/>
        </authorList>
    </citation>
    <scope>NUCLEOTIDE SEQUENCE</scope>
    <source>
        <strain evidence="2">IMI 304802</strain>
    </source>
</reference>
<gene>
    <name evidence="2" type="ORF">CCUS01_08504</name>
</gene>
<dbReference type="AlphaFoldDB" id="A0AAI9UU12"/>
<evidence type="ECO:0000313" key="3">
    <source>
        <dbReference type="Proteomes" id="UP001239213"/>
    </source>
</evidence>
<evidence type="ECO:0000256" key="1">
    <source>
        <dbReference type="SAM" id="Phobius"/>
    </source>
</evidence>
<keyword evidence="1" id="KW-0812">Transmembrane</keyword>
<name>A0AAI9UU12_9PEZI</name>
<dbReference type="Proteomes" id="UP001239213">
    <property type="component" value="Unassembled WGS sequence"/>
</dbReference>